<accession>A0A7C9ERC8</accession>
<evidence type="ECO:0000256" key="1">
    <source>
        <dbReference type="SAM" id="MobiDB-lite"/>
    </source>
</evidence>
<dbReference type="AlphaFoldDB" id="A0A7C9ERC8"/>
<sequence length="207" mass="22486">MLFSRIRLPLRTITSGVAPSVVTESTAADGVDNDEEDKEDDVDHSHPFPVGLEVLQHPGLARFTAEAEGIGVIAPFIAVWIRAICCWGGLDPHGWALVGKVATLWWFAATRLNRIQILGEELLGGNFVILNEILAEFTVHQTAVNPIPIPTVGDTFLKPVGVVPELVLLVSSITQGFAGSFVGDDEGEDGEAEEYDDEYEHDEEIEP</sequence>
<protein>
    <submittedName>
        <fullName evidence="2">Uncharacterized protein</fullName>
    </submittedName>
</protein>
<reference evidence="2" key="2">
    <citation type="submission" date="2020-07" db="EMBL/GenBank/DDBJ databases">
        <authorList>
            <person name="Vera ALvarez R."/>
            <person name="Arias-Moreno D.M."/>
            <person name="Jimenez-Jacinto V."/>
            <person name="Jimenez-Bremont J.F."/>
            <person name="Swaminathan K."/>
            <person name="Moose S.P."/>
            <person name="Guerrero-Gonzalez M.L."/>
            <person name="Marino-Ramirez L."/>
            <person name="Landsman D."/>
            <person name="Rodriguez-Kessler M."/>
            <person name="Delgado-Sanchez P."/>
        </authorList>
    </citation>
    <scope>NUCLEOTIDE SEQUENCE</scope>
    <source>
        <tissue evidence="2">Cladode</tissue>
    </source>
</reference>
<feature type="region of interest" description="Disordered" evidence="1">
    <location>
        <begin position="180"/>
        <end position="207"/>
    </location>
</feature>
<organism evidence="2">
    <name type="scientific">Opuntia streptacantha</name>
    <name type="common">Prickly pear cactus</name>
    <name type="synonym">Opuntia cardona</name>
    <dbReference type="NCBI Taxonomy" id="393608"/>
    <lineage>
        <taxon>Eukaryota</taxon>
        <taxon>Viridiplantae</taxon>
        <taxon>Streptophyta</taxon>
        <taxon>Embryophyta</taxon>
        <taxon>Tracheophyta</taxon>
        <taxon>Spermatophyta</taxon>
        <taxon>Magnoliopsida</taxon>
        <taxon>eudicotyledons</taxon>
        <taxon>Gunneridae</taxon>
        <taxon>Pentapetalae</taxon>
        <taxon>Caryophyllales</taxon>
        <taxon>Cactineae</taxon>
        <taxon>Cactaceae</taxon>
        <taxon>Opuntioideae</taxon>
        <taxon>Opuntia</taxon>
    </lineage>
</organism>
<feature type="region of interest" description="Disordered" evidence="1">
    <location>
        <begin position="24"/>
        <end position="43"/>
    </location>
</feature>
<feature type="compositionally biased region" description="Acidic residues" evidence="1">
    <location>
        <begin position="183"/>
        <end position="207"/>
    </location>
</feature>
<feature type="compositionally biased region" description="Acidic residues" evidence="1">
    <location>
        <begin position="31"/>
        <end position="40"/>
    </location>
</feature>
<name>A0A7C9ERC8_OPUST</name>
<proteinExistence type="predicted"/>
<dbReference type="EMBL" id="GISG01256225">
    <property type="protein sequence ID" value="MBA4672706.1"/>
    <property type="molecule type" value="Transcribed_RNA"/>
</dbReference>
<reference evidence="2" key="1">
    <citation type="journal article" date="2013" name="J. Plant Res.">
        <title>Effect of fungi and light on seed germination of three Opuntia species from semiarid lands of central Mexico.</title>
        <authorList>
            <person name="Delgado-Sanchez P."/>
            <person name="Jimenez-Bremont J.F."/>
            <person name="Guerrero-Gonzalez Mde L."/>
            <person name="Flores J."/>
        </authorList>
    </citation>
    <scope>NUCLEOTIDE SEQUENCE</scope>
    <source>
        <tissue evidence="2">Cladode</tissue>
    </source>
</reference>
<evidence type="ECO:0000313" key="2">
    <source>
        <dbReference type="EMBL" id="MBA4672706.1"/>
    </source>
</evidence>